<dbReference type="CDD" id="cd19673">
    <property type="entry name" value="UBR-box_UBR3"/>
    <property type="match status" value="1"/>
</dbReference>
<dbReference type="InterPro" id="IPR039164">
    <property type="entry name" value="UBR1-like"/>
</dbReference>
<dbReference type="EMBL" id="CAMPGE010030049">
    <property type="protein sequence ID" value="CAI2387548.1"/>
    <property type="molecule type" value="Genomic_DNA"/>
</dbReference>
<organism evidence="13 14">
    <name type="scientific">Euplotes crassus</name>
    <dbReference type="NCBI Taxonomy" id="5936"/>
    <lineage>
        <taxon>Eukaryota</taxon>
        <taxon>Sar</taxon>
        <taxon>Alveolata</taxon>
        <taxon>Ciliophora</taxon>
        <taxon>Intramacronucleata</taxon>
        <taxon>Spirotrichea</taxon>
        <taxon>Hypotrichia</taxon>
        <taxon>Euplotida</taxon>
        <taxon>Euplotidae</taxon>
        <taxon>Moneuplotes</taxon>
    </lineage>
</organism>
<evidence type="ECO:0000256" key="7">
    <source>
        <dbReference type="ARBA" id="ARBA00022833"/>
    </source>
</evidence>
<dbReference type="GO" id="GO:0000151">
    <property type="term" value="C:ubiquitin ligase complex"/>
    <property type="evidence" value="ECO:0007669"/>
    <property type="project" value="TreeGrafter"/>
</dbReference>
<dbReference type="Pfam" id="PF02207">
    <property type="entry name" value="zf-UBR"/>
    <property type="match status" value="1"/>
</dbReference>
<feature type="compositionally biased region" description="Basic and acidic residues" evidence="11">
    <location>
        <begin position="1469"/>
        <end position="1480"/>
    </location>
</feature>
<comment type="pathway">
    <text evidence="2 10">Protein modification; protein ubiquitination.</text>
</comment>
<comment type="similarity">
    <text evidence="8 10">Belongs to the E3 ubiquitin-protein ligase UBR1-like family.</text>
</comment>
<evidence type="ECO:0000256" key="5">
    <source>
        <dbReference type="ARBA" id="ARBA00022771"/>
    </source>
</evidence>
<dbReference type="Gene3D" id="2.10.110.30">
    <property type="match status" value="1"/>
</dbReference>
<evidence type="ECO:0000256" key="10">
    <source>
        <dbReference type="RuleBase" id="RU366018"/>
    </source>
</evidence>
<evidence type="ECO:0000259" key="12">
    <source>
        <dbReference type="PROSITE" id="PS51157"/>
    </source>
</evidence>
<dbReference type="GO" id="GO:0008270">
    <property type="term" value="F:zinc ion binding"/>
    <property type="evidence" value="ECO:0007669"/>
    <property type="project" value="UniProtKB-UniRule"/>
</dbReference>
<dbReference type="GO" id="GO:0005737">
    <property type="term" value="C:cytoplasm"/>
    <property type="evidence" value="ECO:0007669"/>
    <property type="project" value="TreeGrafter"/>
</dbReference>
<keyword evidence="14" id="KW-1185">Reference proteome</keyword>
<evidence type="ECO:0000256" key="9">
    <source>
        <dbReference type="PROSITE-ProRule" id="PRU00508"/>
    </source>
</evidence>
<dbReference type="SMART" id="SM00396">
    <property type="entry name" value="ZnF_UBR1"/>
    <property type="match status" value="1"/>
</dbReference>
<dbReference type="PROSITE" id="PS51157">
    <property type="entry name" value="ZF_UBR"/>
    <property type="match status" value="1"/>
</dbReference>
<keyword evidence="5 10" id="KW-0863">Zinc-finger</keyword>
<feature type="region of interest" description="Disordered" evidence="11">
    <location>
        <begin position="1452"/>
        <end position="1480"/>
    </location>
</feature>
<reference evidence="13" key="1">
    <citation type="submission" date="2023-07" db="EMBL/GenBank/DDBJ databases">
        <authorList>
            <consortium name="AG Swart"/>
            <person name="Singh M."/>
            <person name="Singh A."/>
            <person name="Seah K."/>
            <person name="Emmerich C."/>
        </authorList>
    </citation>
    <scope>NUCLEOTIDE SEQUENCE</scope>
    <source>
        <strain evidence="13">DP1</strain>
    </source>
</reference>
<proteinExistence type="inferred from homology"/>
<keyword evidence="7 10" id="KW-0862">Zinc</keyword>
<name>A0AAD2DCD5_EUPCR</name>
<evidence type="ECO:0000256" key="2">
    <source>
        <dbReference type="ARBA" id="ARBA00004906"/>
    </source>
</evidence>
<comment type="function">
    <text evidence="10">Ubiquitin ligase protein which is a component of the N-end rule pathway. Recognizes and binds to proteins bearing specific N-terminal residues that are destabilizing according to the N-end rule, leading to their ubiquitination and subsequent degradation.</text>
</comment>
<feature type="zinc finger region" description="UBR-type" evidence="9">
    <location>
        <begin position="73"/>
        <end position="143"/>
    </location>
</feature>
<evidence type="ECO:0000256" key="11">
    <source>
        <dbReference type="SAM" id="MobiDB-lite"/>
    </source>
</evidence>
<keyword evidence="6 10" id="KW-0833">Ubl conjugation pathway</keyword>
<dbReference type="InterPro" id="IPR044046">
    <property type="entry name" value="E3_ligase_UBR-like_C"/>
</dbReference>
<dbReference type="PANTHER" id="PTHR21497">
    <property type="entry name" value="UBIQUITIN LIGASE E3 ALPHA-RELATED"/>
    <property type="match status" value="1"/>
</dbReference>
<keyword evidence="3 10" id="KW-0808">Transferase</keyword>
<dbReference type="InterPro" id="IPR003126">
    <property type="entry name" value="Znf_UBR"/>
</dbReference>
<feature type="region of interest" description="Disordered" evidence="11">
    <location>
        <begin position="922"/>
        <end position="948"/>
    </location>
</feature>
<sequence length="1652" mass="191381">MEGNSMQEEKILTLDTHNSSDLIHETKESMKVVLEQASSPQQFIIYFLTKLFGTSDFRVEMMTLTHNGESLKSVCAKALGGNDVAWRCEDCELDPTAIICVECFEKSNHEGHRVTLKRGIGGCCDCGDPAGIKEEGFCTDHKGYKEFTDEEALGHLTEGVRKNILVVFKAFGQLLHSLMLEAEDSPEQSEGLSVKAKILICYSVVDQVLQISPIFIHFFTHMFAQIHPLIGTTKHECFPTCYIDEAHKAQLEAEENEVSTMMDDDSESHPCRCILLSLIWKNSKNDAEKLMADNISFTMFQSFRFKILAGYAYIYNIERYLEAHSEGSDSRFAHLSVQILTVPQLSLDILKQNSLRERIWNCFKKYSKIDSNSPSHYRRCIYSIHYDFKYMMKKEPIDYLLQTNFLDQYIEFCKDLCLRDAVENPTSHILYQSDGYFVNSIDYQYQINKTCLMIFNEINYADLKFNKYVAKLFQQNIAHLESKFNENLSKGFIEDPLLKCFSLWLSNYMLTNLTIEESKREDQKFDNMKDTYTTTSKILGEVFADIEHTDLNHMISIVAKVASRCIGFSDEIRAQKWIYLGLEVSIIPQCYAERFRYLFYDIDFFLIQALFILTENPKQLFRDFLEGYSVDSTLNNAFTNMLFAGDETSFEFGNQSDKEVSCIKNFLYFINQLMTDDRSVLYKWMDQQHFIEYPHKNIIKAATEKYMDKISSNEAIHALVRHSGTNIKNILSKSEKHLFEFKNYEEHIVKFARMNKNREGISIFSLDPKYISHYNPFFFNDINSYIEGIKNYDEYYKSKVKDSDEEKQAKYNPLKIGNSGMGFYLAMLREAVMRTDIVKILLFMLENRKVQSFIDNEVEEFVAHILTILIDYAIEQEHNYADELTLHDFHTTLEAKKSLFESLEKEPHFKQLEKSYKTLMKTQTEDKDEEEKEGESQKKKKIDKKKRAEMMRKKALDKINKKRNKIVKDISMSSETASNCDTSSVMSEQESSAPQCQKCFEPLTSEDFNDNPYGYLCSIVTTQLYADSSKQTFSKQKERHLSFYDSLGFSDNINKLQFDPGYLKQRTFLNEDSSGVVINKCQHMIHYDCLKTFKSKNFETRASFMTNDDLDINNFQCPLCKMHSNCILPPAEEIMKIEPEELSEITEDDPEKNLLNIYLDLVNIMNHKIMGELKPPPSSILPCDLAKANNTIVNISREYVNHCIQLTDVKGISWALNETPKLKSILKMVESLIRFDTDEDAQVDLAMPGCFNENFLKIDLSDLVTYLAITEYYDITKRELEFDFENFQELMKIGYALVLLQISARLMFEKQGFKIENFHKEITFENLTQLVETMNAGLEVGGQPIETSTKYIEGSLSYLRKMAILVHILTDRTREFKKEIKNLSNPASTCEPDVELSTLLNILGFDIQDLSNNFAFIDIVKEVQSIEAPKHQFCENLLEYFNQKCELTKEDSSSKEKDVEMQDEEEKIDPENDKNEPEIKIPDDIIPTNLYLLTPDYYFTLLPLDPTLEQLTKKYYKKECSLCQKLTRRGAICLICGEYLCIASCDKHSGIPSALGNLTKHSRSCGGGTSSFICPIEGQIIQIYRGLVVETKSPYTDKYGECYDEKVKRHEVFKLQASHYNEVRAKFLEFDIPNTVITKRANKQRVYLQNVL</sequence>
<protein>
    <recommendedName>
        <fullName evidence="10">E3 ubiquitin-protein ligase</fullName>
        <ecNumber evidence="10">2.3.2.27</ecNumber>
    </recommendedName>
</protein>
<keyword evidence="4 10" id="KW-0479">Metal-binding</keyword>
<dbReference type="Pfam" id="PF18995">
    <property type="entry name" value="PRT6_C"/>
    <property type="match status" value="1"/>
</dbReference>
<accession>A0AAD2DCD5</accession>
<dbReference type="PANTHER" id="PTHR21497:SF24">
    <property type="entry name" value="E3 UBIQUITIN-PROTEIN LIGASE UBR1"/>
    <property type="match status" value="1"/>
</dbReference>
<dbReference type="GO" id="GO:0016567">
    <property type="term" value="P:protein ubiquitination"/>
    <property type="evidence" value="ECO:0007669"/>
    <property type="project" value="UniProtKB-UniRule"/>
</dbReference>
<dbReference type="GO" id="GO:0061630">
    <property type="term" value="F:ubiquitin protein ligase activity"/>
    <property type="evidence" value="ECO:0007669"/>
    <property type="project" value="UniProtKB-UniRule"/>
</dbReference>
<dbReference type="GO" id="GO:0071596">
    <property type="term" value="P:ubiquitin-dependent protein catabolic process via the N-end rule pathway"/>
    <property type="evidence" value="ECO:0007669"/>
    <property type="project" value="UniProtKB-UniRule"/>
</dbReference>
<comment type="caution">
    <text evidence="13">The sequence shown here is derived from an EMBL/GenBank/DDBJ whole genome shotgun (WGS) entry which is preliminary data.</text>
</comment>
<evidence type="ECO:0000313" key="13">
    <source>
        <dbReference type="EMBL" id="CAI2387548.1"/>
    </source>
</evidence>
<dbReference type="FunFam" id="2.10.110.30:FF:000002">
    <property type="entry name" value="Putative e3 ubiquitin-protein ligase ubr3"/>
    <property type="match status" value="1"/>
</dbReference>
<feature type="domain" description="UBR-type" evidence="12">
    <location>
        <begin position="73"/>
        <end position="143"/>
    </location>
</feature>
<evidence type="ECO:0000256" key="4">
    <source>
        <dbReference type="ARBA" id="ARBA00022723"/>
    </source>
</evidence>
<evidence type="ECO:0000256" key="1">
    <source>
        <dbReference type="ARBA" id="ARBA00000900"/>
    </source>
</evidence>
<evidence type="ECO:0000256" key="6">
    <source>
        <dbReference type="ARBA" id="ARBA00022786"/>
    </source>
</evidence>
<dbReference type="EC" id="2.3.2.27" evidence="10"/>
<evidence type="ECO:0000256" key="8">
    <source>
        <dbReference type="ARBA" id="ARBA00046341"/>
    </source>
</evidence>
<comment type="catalytic activity">
    <reaction evidence="1 10">
        <text>S-ubiquitinyl-[E2 ubiquitin-conjugating enzyme]-L-cysteine + [acceptor protein]-L-lysine = [E2 ubiquitin-conjugating enzyme]-L-cysteine + N(6)-ubiquitinyl-[acceptor protein]-L-lysine.</text>
        <dbReference type="EC" id="2.3.2.27"/>
    </reaction>
</comment>
<dbReference type="Proteomes" id="UP001295684">
    <property type="component" value="Unassembled WGS sequence"/>
</dbReference>
<evidence type="ECO:0000313" key="14">
    <source>
        <dbReference type="Proteomes" id="UP001295684"/>
    </source>
</evidence>
<gene>
    <name evidence="13" type="ORF">ECRASSUSDP1_LOCUS29181</name>
</gene>
<evidence type="ECO:0000256" key="3">
    <source>
        <dbReference type="ARBA" id="ARBA00022679"/>
    </source>
</evidence>